<name>A0A417YI08_9BACI</name>
<dbReference type="GO" id="GO:0016740">
    <property type="term" value="F:transferase activity"/>
    <property type="evidence" value="ECO:0007669"/>
    <property type="project" value="UniProtKB-KW"/>
</dbReference>
<dbReference type="SUPFAM" id="SSF56112">
    <property type="entry name" value="Protein kinase-like (PK-like)"/>
    <property type="match status" value="1"/>
</dbReference>
<dbReference type="InterPro" id="IPR051678">
    <property type="entry name" value="AGP_Transferase"/>
</dbReference>
<evidence type="ECO:0000259" key="1">
    <source>
        <dbReference type="Pfam" id="PF01636"/>
    </source>
</evidence>
<dbReference type="CDD" id="cd05152">
    <property type="entry name" value="MPH2"/>
    <property type="match status" value="1"/>
</dbReference>
<accession>A0A417YI08</accession>
<keyword evidence="3" id="KW-1185">Reference proteome</keyword>
<dbReference type="Gene3D" id="3.90.1200.10">
    <property type="match status" value="1"/>
</dbReference>
<organism evidence="2 3">
    <name type="scientific">Oceanobacillus profundus</name>
    <dbReference type="NCBI Taxonomy" id="372463"/>
    <lineage>
        <taxon>Bacteria</taxon>
        <taxon>Bacillati</taxon>
        <taxon>Bacillota</taxon>
        <taxon>Bacilli</taxon>
        <taxon>Bacillales</taxon>
        <taxon>Bacillaceae</taxon>
        <taxon>Oceanobacillus</taxon>
    </lineage>
</organism>
<dbReference type="Proteomes" id="UP000285456">
    <property type="component" value="Unassembled WGS sequence"/>
</dbReference>
<dbReference type="InterPro" id="IPR011009">
    <property type="entry name" value="Kinase-like_dom_sf"/>
</dbReference>
<comment type="caution">
    <text evidence="2">The sequence shown here is derived from an EMBL/GenBank/DDBJ whole genome shotgun (WGS) entry which is preliminary data.</text>
</comment>
<feature type="domain" description="Aminoglycoside phosphotransferase" evidence="1">
    <location>
        <begin position="25"/>
        <end position="259"/>
    </location>
</feature>
<dbReference type="Gene3D" id="3.30.200.20">
    <property type="entry name" value="Phosphorylase Kinase, domain 1"/>
    <property type="match status" value="1"/>
</dbReference>
<dbReference type="PANTHER" id="PTHR21310">
    <property type="entry name" value="AMINOGLYCOSIDE PHOSPHOTRANSFERASE-RELATED-RELATED"/>
    <property type="match status" value="1"/>
</dbReference>
<dbReference type="Pfam" id="PF01636">
    <property type="entry name" value="APH"/>
    <property type="match status" value="1"/>
</dbReference>
<protein>
    <submittedName>
        <fullName evidence="2">Macrolide 2'-phosphotransferase</fullName>
    </submittedName>
</protein>
<evidence type="ECO:0000313" key="2">
    <source>
        <dbReference type="EMBL" id="RHW32601.1"/>
    </source>
</evidence>
<dbReference type="PANTHER" id="PTHR21310:SF15">
    <property type="entry name" value="AMINOGLYCOSIDE PHOSPHOTRANSFERASE DOMAIN-CONTAINING PROTEIN"/>
    <property type="match status" value="1"/>
</dbReference>
<sequence length="301" mass="34185">MTLSNTQVVDKAREHGLYITPGSLKYNESGLDFQVVFATDEKGDHWVLRFPRRSDVIPSAKQEKRILDLVVPEIAFQAPKWEIFSDELIAYKLLIGIPAGTIDPEKKAYVWELDEKNLPEAYVETLGKAMAELHQINHEKVKKAGLTVQTAEEIRDVMRKRMEKVKATFGVSQPLWDRWQKWLSNDSIWPQHTAFIHDDLHPGHILIDENARVTGFIDWTEAKVDDPATDFVSHLMAFGEDSLKQLIDAYERAGGNVWPNLFDHVVELQAAYPVGIAEFAEKSGLDDMMEMAKQSLGVGNE</sequence>
<dbReference type="OrthoDB" id="3806873at2"/>
<reference evidence="2 3" key="1">
    <citation type="journal article" date="2007" name="Int. J. Syst. Evol. Microbiol.">
        <title>Oceanobacillus profundus sp. nov., isolated from a deep-sea sediment core.</title>
        <authorList>
            <person name="Kim Y.G."/>
            <person name="Choi D.H."/>
            <person name="Hyun S."/>
            <person name="Cho B.C."/>
        </authorList>
    </citation>
    <scope>NUCLEOTIDE SEQUENCE [LARGE SCALE GENOMIC DNA]</scope>
    <source>
        <strain evidence="2 3">DSM 18246</strain>
    </source>
</reference>
<dbReference type="InterPro" id="IPR002575">
    <property type="entry name" value="Aminoglycoside_PTrfase"/>
</dbReference>
<keyword evidence="2" id="KW-0808">Transferase</keyword>
<dbReference type="AlphaFoldDB" id="A0A417YI08"/>
<evidence type="ECO:0000313" key="3">
    <source>
        <dbReference type="Proteomes" id="UP000285456"/>
    </source>
</evidence>
<dbReference type="RefSeq" id="WP_118889223.1">
    <property type="nucleotide sequence ID" value="NZ_PHUT01000005.1"/>
</dbReference>
<proteinExistence type="predicted"/>
<gene>
    <name evidence="2" type="ORF">D1B32_09735</name>
</gene>
<dbReference type="EMBL" id="QWEH01000005">
    <property type="protein sequence ID" value="RHW32601.1"/>
    <property type="molecule type" value="Genomic_DNA"/>
</dbReference>